<dbReference type="Proteomes" id="UP000245699">
    <property type="component" value="Unassembled WGS sequence"/>
</dbReference>
<comment type="caution">
    <text evidence="1">The sequence shown here is derived from an EMBL/GenBank/DDBJ whole genome shotgun (WGS) entry which is preliminary data.</text>
</comment>
<name>A0A2T9Y6S9_9FUNG</name>
<evidence type="ECO:0000313" key="2">
    <source>
        <dbReference type="Proteomes" id="UP000245699"/>
    </source>
</evidence>
<protein>
    <submittedName>
        <fullName evidence="1">Uncharacterized protein</fullName>
    </submittedName>
</protein>
<accession>A0A2T9Y6S9</accession>
<dbReference type="AlphaFoldDB" id="A0A2T9Y6S9"/>
<organism evidence="1 2">
    <name type="scientific">Furculomyces boomerangus</name>
    <dbReference type="NCBI Taxonomy" id="61424"/>
    <lineage>
        <taxon>Eukaryota</taxon>
        <taxon>Fungi</taxon>
        <taxon>Fungi incertae sedis</taxon>
        <taxon>Zoopagomycota</taxon>
        <taxon>Kickxellomycotina</taxon>
        <taxon>Harpellomycetes</taxon>
        <taxon>Harpellales</taxon>
        <taxon>Harpellaceae</taxon>
        <taxon>Furculomyces</taxon>
    </lineage>
</organism>
<reference evidence="1 2" key="1">
    <citation type="journal article" date="2018" name="MBio">
        <title>Comparative Genomics Reveals the Core Gene Toolbox for the Fungus-Insect Symbiosis.</title>
        <authorList>
            <person name="Wang Y."/>
            <person name="Stata M."/>
            <person name="Wang W."/>
            <person name="Stajich J.E."/>
            <person name="White M.M."/>
            <person name="Moncalvo J.M."/>
        </authorList>
    </citation>
    <scope>NUCLEOTIDE SEQUENCE [LARGE SCALE GENOMIC DNA]</scope>
    <source>
        <strain evidence="1 2">AUS-77-4</strain>
    </source>
</reference>
<evidence type="ECO:0000313" key="1">
    <source>
        <dbReference type="EMBL" id="PVU88027.1"/>
    </source>
</evidence>
<sequence>INNDQLQSIESIQTQLQELSKALERIRNPATKLKLNLLKLKGFMPRMANPKSMELGISTQMFMDGSNTKRGFFKSCRINMGIKLNTHTAKKEKQLLEARQQVIDFSSIGIHIKELSRGFSQIKNPVQDLPRLALVMPTSENTLEILELLRMLDKIKIRQFWLQKKKPQKLNTFFIPKPLNKWIVQGKQLEKTDCSELPSATDSNKQYRSCSSQYTGCGETSLYRGNSQYRGGY</sequence>
<proteinExistence type="predicted"/>
<gene>
    <name evidence="1" type="ORF">BB559_005762</name>
</gene>
<keyword evidence="2" id="KW-1185">Reference proteome</keyword>
<dbReference type="EMBL" id="MBFT01000667">
    <property type="protein sequence ID" value="PVU88027.1"/>
    <property type="molecule type" value="Genomic_DNA"/>
</dbReference>
<feature type="non-terminal residue" evidence="1">
    <location>
        <position position="1"/>
    </location>
</feature>